<dbReference type="PANTHER" id="PTHR22803">
    <property type="entry name" value="MANNOSE, PHOSPHOLIPASE, LECTIN RECEPTOR RELATED"/>
    <property type="match status" value="1"/>
</dbReference>
<sequence length="170" mass="20129">MKFLTFIFLTTLFYIHIKCNDIAFINIGTINIYGDEFRMYRKTFYIPRYFKGNWIDAATICSSYDLEFASLHTLEEYNAIVPMLRRVLNFYRDSYYISGIALTPLSIDDWYWSSGTRIEYIIPWCPGEPNSHEELCMSLQWSQNYTNVCFNDANCSGMALSFICQKREMF</sequence>
<evidence type="ECO:0000259" key="2">
    <source>
        <dbReference type="PROSITE" id="PS50041"/>
    </source>
</evidence>
<dbReference type="EMBL" id="JADBJN010000002">
    <property type="protein sequence ID" value="KAG5675479.1"/>
    <property type="molecule type" value="Genomic_DNA"/>
</dbReference>
<feature type="chain" id="PRO_5039939323" description="C-type lectin domain-containing protein" evidence="1">
    <location>
        <begin position="20"/>
        <end position="170"/>
    </location>
</feature>
<protein>
    <recommendedName>
        <fullName evidence="2">C-type lectin domain-containing protein</fullName>
    </recommendedName>
</protein>
<evidence type="ECO:0000256" key="1">
    <source>
        <dbReference type="SAM" id="SignalP"/>
    </source>
</evidence>
<dbReference type="SUPFAM" id="SSF56436">
    <property type="entry name" value="C-type lectin-like"/>
    <property type="match status" value="1"/>
</dbReference>
<dbReference type="InterPro" id="IPR001304">
    <property type="entry name" value="C-type_lectin-like"/>
</dbReference>
<proteinExistence type="predicted"/>
<evidence type="ECO:0000313" key="4">
    <source>
        <dbReference type="Proteomes" id="UP001107558"/>
    </source>
</evidence>
<keyword evidence="1" id="KW-0732">Signal</keyword>
<feature type="domain" description="C-type lectin" evidence="2">
    <location>
        <begin position="40"/>
        <end position="142"/>
    </location>
</feature>
<dbReference type="PROSITE" id="PS50041">
    <property type="entry name" value="C_TYPE_LECTIN_2"/>
    <property type="match status" value="1"/>
</dbReference>
<dbReference type="Proteomes" id="UP001107558">
    <property type="component" value="Chromosome 2"/>
</dbReference>
<dbReference type="OrthoDB" id="7715894at2759"/>
<gene>
    <name evidence="3" type="ORF">PVAND_005380</name>
</gene>
<feature type="signal peptide" evidence="1">
    <location>
        <begin position="1"/>
        <end position="19"/>
    </location>
</feature>
<reference evidence="3" key="1">
    <citation type="submission" date="2021-03" db="EMBL/GenBank/DDBJ databases">
        <title>Chromosome level genome of the anhydrobiotic midge Polypedilum vanderplanki.</title>
        <authorList>
            <person name="Yoshida Y."/>
            <person name="Kikawada T."/>
            <person name="Gusev O."/>
        </authorList>
    </citation>
    <scope>NUCLEOTIDE SEQUENCE</scope>
    <source>
        <strain evidence="3">NIAS01</strain>
        <tissue evidence="3">Whole body or cell culture</tissue>
    </source>
</reference>
<dbReference type="InterPro" id="IPR016187">
    <property type="entry name" value="CTDL_fold"/>
</dbReference>
<organism evidence="3 4">
    <name type="scientific">Polypedilum vanderplanki</name>
    <name type="common">Sleeping chironomid midge</name>
    <dbReference type="NCBI Taxonomy" id="319348"/>
    <lineage>
        <taxon>Eukaryota</taxon>
        <taxon>Metazoa</taxon>
        <taxon>Ecdysozoa</taxon>
        <taxon>Arthropoda</taxon>
        <taxon>Hexapoda</taxon>
        <taxon>Insecta</taxon>
        <taxon>Pterygota</taxon>
        <taxon>Neoptera</taxon>
        <taxon>Endopterygota</taxon>
        <taxon>Diptera</taxon>
        <taxon>Nematocera</taxon>
        <taxon>Chironomoidea</taxon>
        <taxon>Chironomidae</taxon>
        <taxon>Chironominae</taxon>
        <taxon>Polypedilum</taxon>
        <taxon>Polypedilum</taxon>
    </lineage>
</organism>
<dbReference type="InterPro" id="IPR016186">
    <property type="entry name" value="C-type_lectin-like/link_sf"/>
</dbReference>
<evidence type="ECO:0000313" key="3">
    <source>
        <dbReference type="EMBL" id="KAG5675479.1"/>
    </source>
</evidence>
<dbReference type="CDD" id="cd00037">
    <property type="entry name" value="CLECT"/>
    <property type="match status" value="1"/>
</dbReference>
<name>A0A9J6C086_POLVA</name>
<comment type="caution">
    <text evidence="3">The sequence shown here is derived from an EMBL/GenBank/DDBJ whole genome shotgun (WGS) entry which is preliminary data.</text>
</comment>
<dbReference type="Gene3D" id="3.10.100.10">
    <property type="entry name" value="Mannose-Binding Protein A, subunit A"/>
    <property type="match status" value="1"/>
</dbReference>
<dbReference type="SMART" id="SM00034">
    <property type="entry name" value="CLECT"/>
    <property type="match status" value="1"/>
</dbReference>
<accession>A0A9J6C086</accession>
<dbReference type="InterPro" id="IPR050111">
    <property type="entry name" value="C-type_lectin/snaclec_domain"/>
</dbReference>
<keyword evidence="4" id="KW-1185">Reference proteome</keyword>
<dbReference type="AlphaFoldDB" id="A0A9J6C086"/>